<feature type="compositionally biased region" description="Low complexity" evidence="1">
    <location>
        <begin position="51"/>
        <end position="74"/>
    </location>
</feature>
<evidence type="ECO:0000313" key="2">
    <source>
        <dbReference type="EMBL" id="KAK5924491.1"/>
    </source>
</evidence>
<dbReference type="Proteomes" id="UP001335648">
    <property type="component" value="Unassembled WGS sequence"/>
</dbReference>
<name>A0AAN8DK59_9TELE</name>
<gene>
    <name evidence="2" type="ORF">CesoFtcFv8_000375</name>
</gene>
<evidence type="ECO:0000256" key="1">
    <source>
        <dbReference type="SAM" id="MobiDB-lite"/>
    </source>
</evidence>
<comment type="caution">
    <text evidence="2">The sequence shown here is derived from an EMBL/GenBank/DDBJ whole genome shotgun (WGS) entry which is preliminary data.</text>
</comment>
<proteinExistence type="predicted"/>
<protein>
    <submittedName>
        <fullName evidence="2">Uncharacterized protein</fullName>
    </submittedName>
</protein>
<keyword evidence="3" id="KW-1185">Reference proteome</keyword>
<organism evidence="2 3">
    <name type="scientific">Champsocephalus esox</name>
    <name type="common">pike icefish</name>
    <dbReference type="NCBI Taxonomy" id="159716"/>
    <lineage>
        <taxon>Eukaryota</taxon>
        <taxon>Metazoa</taxon>
        <taxon>Chordata</taxon>
        <taxon>Craniata</taxon>
        <taxon>Vertebrata</taxon>
        <taxon>Euteleostomi</taxon>
        <taxon>Actinopterygii</taxon>
        <taxon>Neopterygii</taxon>
        <taxon>Teleostei</taxon>
        <taxon>Neoteleostei</taxon>
        <taxon>Acanthomorphata</taxon>
        <taxon>Eupercaria</taxon>
        <taxon>Perciformes</taxon>
        <taxon>Notothenioidei</taxon>
        <taxon>Channichthyidae</taxon>
        <taxon>Champsocephalus</taxon>
    </lineage>
</organism>
<accession>A0AAN8DK59</accession>
<sequence length="74" mass="8216">MKRITHQRLNQAERSECCYVHSLDSSQRESRSRAAAEPQPSRSRAAAEPQPSRSRAAAEPLPSALSLRLTRVSS</sequence>
<dbReference type="AlphaFoldDB" id="A0AAN8DK59"/>
<feature type="region of interest" description="Disordered" evidence="1">
    <location>
        <begin position="22"/>
        <end position="74"/>
    </location>
</feature>
<dbReference type="EMBL" id="JAULUE010000865">
    <property type="protein sequence ID" value="KAK5924491.1"/>
    <property type="molecule type" value="Genomic_DNA"/>
</dbReference>
<reference evidence="2 3" key="1">
    <citation type="journal article" date="2023" name="Mol. Biol. Evol.">
        <title>Genomics of Secondarily Temperate Adaptation in the Only Non-Antarctic Icefish.</title>
        <authorList>
            <person name="Rivera-Colon A.G."/>
            <person name="Rayamajhi N."/>
            <person name="Minhas B.F."/>
            <person name="Madrigal G."/>
            <person name="Bilyk K.T."/>
            <person name="Yoon V."/>
            <person name="Hune M."/>
            <person name="Gregory S."/>
            <person name="Cheng C.H.C."/>
            <person name="Catchen J.M."/>
        </authorList>
    </citation>
    <scope>NUCLEOTIDE SEQUENCE [LARGE SCALE GENOMIC DNA]</scope>
    <source>
        <strain evidence="2">JC2023a</strain>
    </source>
</reference>
<evidence type="ECO:0000313" key="3">
    <source>
        <dbReference type="Proteomes" id="UP001335648"/>
    </source>
</evidence>